<evidence type="ECO:0000256" key="7">
    <source>
        <dbReference type="ARBA" id="ARBA00023180"/>
    </source>
</evidence>
<dbReference type="Pfam" id="PF01501">
    <property type="entry name" value="Glyco_transf_8"/>
    <property type="match status" value="1"/>
</dbReference>
<accession>A0AAV2T9I8</accession>
<dbReference type="InterPro" id="IPR029044">
    <property type="entry name" value="Nucleotide-diphossugar_trans"/>
</dbReference>
<keyword evidence="7" id="KW-0325">Glycoprotein</keyword>
<proteinExistence type="predicted"/>
<evidence type="ECO:0000313" key="8">
    <source>
        <dbReference type="EMBL" id="CAL5134172.1"/>
    </source>
</evidence>
<dbReference type="SUPFAM" id="SSF53448">
    <property type="entry name" value="Nucleotide-diphospho-sugar transferases"/>
    <property type="match status" value="1"/>
</dbReference>
<dbReference type="AlphaFoldDB" id="A0AAV2T9I8"/>
<dbReference type="EMBL" id="CAXLJL010000179">
    <property type="protein sequence ID" value="CAL5134172.1"/>
    <property type="molecule type" value="Genomic_DNA"/>
</dbReference>
<evidence type="ECO:0000256" key="1">
    <source>
        <dbReference type="ARBA" id="ARBA00004323"/>
    </source>
</evidence>
<evidence type="ECO:0000256" key="2">
    <source>
        <dbReference type="ARBA" id="ARBA00022692"/>
    </source>
</evidence>
<evidence type="ECO:0000313" key="9">
    <source>
        <dbReference type="Proteomes" id="UP001497525"/>
    </source>
</evidence>
<keyword evidence="6" id="KW-0472">Membrane</keyword>
<name>A0AAV2T9I8_CALDB</name>
<evidence type="ECO:0000256" key="5">
    <source>
        <dbReference type="ARBA" id="ARBA00023034"/>
    </source>
</evidence>
<keyword evidence="4" id="KW-1133">Transmembrane helix</keyword>
<keyword evidence="3" id="KW-0735">Signal-anchor</keyword>
<keyword evidence="2" id="KW-0812">Transmembrane</keyword>
<dbReference type="InterPro" id="IPR051292">
    <property type="entry name" value="Xyl/GlcA_transferase"/>
</dbReference>
<dbReference type="GO" id="GO:0042285">
    <property type="term" value="F:xylosyltransferase activity"/>
    <property type="evidence" value="ECO:0007669"/>
    <property type="project" value="TreeGrafter"/>
</dbReference>
<dbReference type="GO" id="GO:0015020">
    <property type="term" value="F:glucuronosyltransferase activity"/>
    <property type="evidence" value="ECO:0007669"/>
    <property type="project" value="TreeGrafter"/>
</dbReference>
<dbReference type="Proteomes" id="UP001497525">
    <property type="component" value="Unassembled WGS sequence"/>
</dbReference>
<dbReference type="Gene3D" id="3.90.550.10">
    <property type="entry name" value="Spore Coat Polysaccharide Biosynthesis Protein SpsA, Chain A"/>
    <property type="match status" value="1"/>
</dbReference>
<dbReference type="GO" id="GO:0035269">
    <property type="term" value="P:protein O-linked glycosylation via mannose"/>
    <property type="evidence" value="ECO:0007669"/>
    <property type="project" value="TreeGrafter"/>
</dbReference>
<dbReference type="InterPro" id="IPR002495">
    <property type="entry name" value="Glyco_trans_8"/>
</dbReference>
<evidence type="ECO:0000256" key="4">
    <source>
        <dbReference type="ARBA" id="ARBA00022989"/>
    </source>
</evidence>
<comment type="caution">
    <text evidence="8">The sequence shown here is derived from an EMBL/GenBank/DDBJ whole genome shotgun (WGS) entry which is preliminary data.</text>
</comment>
<dbReference type="PANTHER" id="PTHR12270">
    <property type="entry name" value="GLYCOSYLTRANSFERASE-RELATED"/>
    <property type="match status" value="1"/>
</dbReference>
<reference evidence="8" key="1">
    <citation type="submission" date="2024-06" db="EMBL/GenBank/DDBJ databases">
        <authorList>
            <person name="Liu X."/>
            <person name="Lenzi L."/>
            <person name="Haldenby T S."/>
            <person name="Uol C."/>
        </authorList>
    </citation>
    <scope>NUCLEOTIDE SEQUENCE</scope>
</reference>
<sequence>MEIRTRPHPILFITAFNPDSPVLLWLWTRKKLEHMTENYAERDVQPLPGQTNLKSALADPANLHLVFILRGQKTVARVETLLKSILYYQGRLNETADACRLFQDEPRICANRLVPRQKPLNIHVIGDTETRNLTQHFLTKWHLRNLKWTLYKLEDYVSTFSWMPNVHSAGSTAMVKLLIPEILPPNVEKALLIDSDVLLNDNIIELWDHFDRFNQNQMIGLEWEQRTANEQCERSSTWPIPRYGINTGVILMHLTRLREQQWDGLWRDGANRYLRYKFIFTQGEQDIINEAIHIRPEIYYKLPCEWHFQLYSHISALCCPVVWPNRRMDDTDCISRADEPESVNRPRIVRLVHFDTRPKPDDTEQEALIPPGRTNISRGLTTEEMKVRFRAMYYQFKKIPPECFR</sequence>
<evidence type="ECO:0000256" key="3">
    <source>
        <dbReference type="ARBA" id="ARBA00022968"/>
    </source>
</evidence>
<comment type="subcellular location">
    <subcellularLocation>
        <location evidence="1">Golgi apparatus membrane</location>
        <topology evidence="1">Single-pass type II membrane protein</topology>
    </subcellularLocation>
</comment>
<keyword evidence="5" id="KW-0333">Golgi apparatus</keyword>
<protein>
    <submittedName>
        <fullName evidence="8">Uncharacterized protein</fullName>
    </submittedName>
</protein>
<gene>
    <name evidence="8" type="ORF">CDAUBV1_LOCUS7394</name>
</gene>
<evidence type="ECO:0000256" key="6">
    <source>
        <dbReference type="ARBA" id="ARBA00023136"/>
    </source>
</evidence>
<dbReference type="PANTHER" id="PTHR12270:SF25">
    <property type="entry name" value="GLYCOSYLTRANSFERASE-LIKE PROTEIN LARGE"/>
    <property type="match status" value="1"/>
</dbReference>
<dbReference type="GO" id="GO:0000139">
    <property type="term" value="C:Golgi membrane"/>
    <property type="evidence" value="ECO:0007669"/>
    <property type="project" value="UniProtKB-SubCell"/>
</dbReference>
<organism evidence="8 9">
    <name type="scientific">Calicophoron daubneyi</name>
    <name type="common">Rumen fluke</name>
    <name type="synonym">Paramphistomum daubneyi</name>
    <dbReference type="NCBI Taxonomy" id="300641"/>
    <lineage>
        <taxon>Eukaryota</taxon>
        <taxon>Metazoa</taxon>
        <taxon>Spiralia</taxon>
        <taxon>Lophotrochozoa</taxon>
        <taxon>Platyhelminthes</taxon>
        <taxon>Trematoda</taxon>
        <taxon>Digenea</taxon>
        <taxon>Plagiorchiida</taxon>
        <taxon>Pronocephalata</taxon>
        <taxon>Paramphistomoidea</taxon>
        <taxon>Paramphistomidae</taxon>
        <taxon>Calicophoron</taxon>
    </lineage>
</organism>